<organism evidence="1">
    <name type="scientific">uncultured Flavobacteriia bacterium</name>
    <dbReference type="NCBI Taxonomy" id="212695"/>
    <lineage>
        <taxon>Bacteria</taxon>
        <taxon>Pseudomonadati</taxon>
        <taxon>Bacteroidota</taxon>
        <taxon>Flavobacteriia</taxon>
        <taxon>environmental samples</taxon>
    </lineage>
</organism>
<proteinExistence type="predicted"/>
<reference evidence="1" key="1">
    <citation type="submission" date="2010-05" db="EMBL/GenBank/DDBJ databases">
        <authorList>
            <person name="Genoscope - CEA"/>
        </authorList>
    </citation>
    <scope>NUCLEOTIDE SEQUENCE</scope>
</reference>
<name>F4MLQ5_9BACT</name>
<accession>F4MLQ5</accession>
<gene>
    <name evidence="1" type="ORF">S3_805_0003</name>
</gene>
<sequence>MNFEFLIFELYKELSMNYPKFIRYTKKHIPFVSLLILILGIWSCKTSLSKPSELTDWIPQNSSWVIQINDVNSVANELTNNEVFKELKNLNPEVTSNLAELLSKTPDTKSLLCVTKIGKNSGALTHIYNSQLDSTLINGPSIDYSKVKINIEKRVSGTLYSAYISGFTLRSTSQLLIENCIRKSQQNNISNANSLFNTVYATLDLNAPINILVQPQAEELMETMLEELPLMPKISQDWNAYDLNFESNVFSLDGLIAIQDSLGDPLAIIKENQAKKIILDQLVPESSSAFLSITLNNAIETEDAFKQWILQKNIALNQISLKAISTVDEIGWIKLGSETILLFHSQNETQAQEQLLPNLDDPKEYREVPYYAIKLPEDILVFAEAIGEKVTPNWGTIIDNFIVFAPSEESIKTIISSYKDGSTLGKNLIYNTFKEDLVSSNSIYWIAQTKKLIDLWKNKEEKRNPWSKLDSEKYPFIAFQGAVENNFMHLHFRIHENELEVKRNDVSNQYLLQLDAALSGPPQWLKNHRTKGMDVLAQDINNTLYLFSDKGNLYWKKKLSGQIQGAVQQVDLYKNKRLQMAFRTENIFYVLDRNGKVVKPFSIKVPATEPIHPLSVFDYDQRRDYRFVVTQGKSLIMYNSKGKRVNGFNFKKTKTTILNSPVHIRIDKKDYIAVQEESGKLNLLNRVGKTRVKVKEQISFSGTQVSSYLKTFITSDKSGNLVQVDTKGNVIRTNLELANGHKIASTTKSLVSLSENNLNIKGIPITLPFGSYTPPKIYYINNIIYVTTTDLDAQKVYLFFSNGTPVSGFPVYGTSAADLTNSDADKAVELAVQSESNGMLIYEIN</sequence>
<dbReference type="InterPro" id="IPR011047">
    <property type="entry name" value="Quinoprotein_ADH-like_sf"/>
</dbReference>
<dbReference type="EMBL" id="FQ032807">
    <property type="protein sequence ID" value="CBL87068.1"/>
    <property type="molecule type" value="Genomic_DNA"/>
</dbReference>
<dbReference type="SUPFAM" id="SSF50998">
    <property type="entry name" value="Quinoprotein alcohol dehydrogenase-like"/>
    <property type="match status" value="1"/>
</dbReference>
<reference evidence="1" key="2">
    <citation type="journal article" date="2012" name="Environ. Microbiol.">
        <title>Genomic content of uncultured Bacteroidetes from contrasting oceanic provinces in the North Atlantic Ocean.</title>
        <authorList>
            <person name="Gomez-Pereira P.R."/>
            <person name="Schuler M."/>
            <person name="Fuchs B.M."/>
            <person name="Bennke C."/>
            <person name="Teeling H."/>
            <person name="Waldmann J."/>
            <person name="Richter M."/>
            <person name="Barbe V."/>
            <person name="Bataille E."/>
            <person name="Glockner F.O."/>
            <person name="Amann R."/>
        </authorList>
    </citation>
    <scope>NUCLEOTIDE SEQUENCE</scope>
</reference>
<evidence type="ECO:0000313" key="1">
    <source>
        <dbReference type="EMBL" id="CBL87068.1"/>
    </source>
</evidence>
<dbReference type="AlphaFoldDB" id="F4MLQ5"/>
<protein>
    <submittedName>
        <fullName evidence="1">Uncharacterized protein</fullName>
    </submittedName>
</protein>